<name>A0AAV6UV17_9ARAC</name>
<evidence type="ECO:0008006" key="12">
    <source>
        <dbReference type="Google" id="ProtNLM"/>
    </source>
</evidence>
<dbReference type="Pfam" id="PF01146">
    <property type="entry name" value="Caveolin"/>
    <property type="match status" value="1"/>
</dbReference>
<keyword evidence="9" id="KW-1133">Transmembrane helix</keyword>
<evidence type="ECO:0000256" key="9">
    <source>
        <dbReference type="SAM" id="Phobius"/>
    </source>
</evidence>
<accession>A0AAV6UV17</accession>
<dbReference type="PANTHER" id="PTHR10844">
    <property type="entry name" value="CAVEOLIN"/>
    <property type="match status" value="1"/>
</dbReference>
<evidence type="ECO:0000313" key="10">
    <source>
        <dbReference type="EMBL" id="KAG8187340.1"/>
    </source>
</evidence>
<keyword evidence="9" id="KW-0812">Transmembrane</keyword>
<comment type="caution">
    <text evidence="10">The sequence shown here is derived from an EMBL/GenBank/DDBJ whole genome shotgun (WGS) entry which is preliminary data.</text>
</comment>
<feature type="region of interest" description="Disordered" evidence="8">
    <location>
        <begin position="43"/>
        <end position="70"/>
    </location>
</feature>
<keyword evidence="6" id="KW-0333">Golgi apparatus</keyword>
<evidence type="ECO:0000313" key="11">
    <source>
        <dbReference type="Proteomes" id="UP000827092"/>
    </source>
</evidence>
<proteinExistence type="inferred from homology"/>
<protein>
    <recommendedName>
        <fullName evidence="12">Caveolin</fullName>
    </recommendedName>
</protein>
<organism evidence="10 11">
    <name type="scientific">Oedothorax gibbosus</name>
    <dbReference type="NCBI Taxonomy" id="931172"/>
    <lineage>
        <taxon>Eukaryota</taxon>
        <taxon>Metazoa</taxon>
        <taxon>Ecdysozoa</taxon>
        <taxon>Arthropoda</taxon>
        <taxon>Chelicerata</taxon>
        <taxon>Arachnida</taxon>
        <taxon>Araneae</taxon>
        <taxon>Araneomorphae</taxon>
        <taxon>Entelegynae</taxon>
        <taxon>Araneoidea</taxon>
        <taxon>Linyphiidae</taxon>
        <taxon>Erigoninae</taxon>
        <taxon>Oedothorax</taxon>
    </lineage>
</organism>
<keyword evidence="5" id="KW-1003">Cell membrane</keyword>
<reference evidence="10 11" key="1">
    <citation type="journal article" date="2022" name="Nat. Ecol. Evol.">
        <title>A masculinizing supergene underlies an exaggerated male reproductive morph in a spider.</title>
        <authorList>
            <person name="Hendrickx F."/>
            <person name="De Corte Z."/>
            <person name="Sonet G."/>
            <person name="Van Belleghem S.M."/>
            <person name="Kostlbacher S."/>
            <person name="Vangestel C."/>
        </authorList>
    </citation>
    <scope>NUCLEOTIDE SEQUENCE [LARGE SCALE GENOMIC DNA]</scope>
    <source>
        <strain evidence="10">W744_W776</strain>
    </source>
</reference>
<evidence type="ECO:0000256" key="6">
    <source>
        <dbReference type="ARBA" id="ARBA00023034"/>
    </source>
</evidence>
<dbReference type="AlphaFoldDB" id="A0AAV6UV17"/>
<dbReference type="GO" id="GO:0000139">
    <property type="term" value="C:Golgi membrane"/>
    <property type="evidence" value="ECO:0007669"/>
    <property type="project" value="UniProtKB-SubCell"/>
</dbReference>
<feature type="compositionally biased region" description="Basic and acidic residues" evidence="8">
    <location>
        <begin position="51"/>
        <end position="70"/>
    </location>
</feature>
<dbReference type="Proteomes" id="UP000827092">
    <property type="component" value="Unassembled WGS sequence"/>
</dbReference>
<dbReference type="InterPro" id="IPR001612">
    <property type="entry name" value="Caveolin"/>
</dbReference>
<gene>
    <name evidence="10" type="ORF">JTE90_011702</name>
</gene>
<comment type="subcellular location">
    <subcellularLocation>
        <location evidence="1">Cell membrane</location>
        <topology evidence="1">Peripheral membrane protein</topology>
    </subcellularLocation>
    <subcellularLocation>
        <location evidence="2">Golgi apparatus membrane</location>
        <topology evidence="2">Peripheral membrane protein</topology>
    </subcellularLocation>
    <subcellularLocation>
        <location evidence="3">Membrane</location>
        <location evidence="3">Caveola</location>
        <topology evidence="3">Peripheral membrane protein</topology>
    </subcellularLocation>
</comment>
<dbReference type="PANTHER" id="PTHR10844:SF28">
    <property type="entry name" value="CAVEOLIN"/>
    <property type="match status" value="1"/>
</dbReference>
<evidence type="ECO:0000256" key="4">
    <source>
        <dbReference type="ARBA" id="ARBA00010988"/>
    </source>
</evidence>
<feature type="transmembrane region" description="Helical" evidence="9">
    <location>
        <begin position="183"/>
        <end position="211"/>
    </location>
</feature>
<evidence type="ECO:0000256" key="3">
    <source>
        <dbReference type="ARBA" id="ARBA00004543"/>
    </source>
</evidence>
<keyword evidence="11" id="KW-1185">Reference proteome</keyword>
<dbReference type="EMBL" id="JAFNEN010000274">
    <property type="protein sequence ID" value="KAG8187340.1"/>
    <property type="molecule type" value="Genomic_DNA"/>
</dbReference>
<evidence type="ECO:0000256" key="1">
    <source>
        <dbReference type="ARBA" id="ARBA00004202"/>
    </source>
</evidence>
<keyword evidence="7 9" id="KW-0472">Membrane</keyword>
<dbReference type="GO" id="GO:0070836">
    <property type="term" value="P:caveola assembly"/>
    <property type="evidence" value="ECO:0007669"/>
    <property type="project" value="InterPro"/>
</dbReference>
<evidence type="ECO:0000256" key="7">
    <source>
        <dbReference type="ARBA" id="ARBA00023136"/>
    </source>
</evidence>
<sequence length="259" mass="28404">MPSTKLGPPLHASSKSVLGAVYRSNSIGCVASFSECRRTRLTKQQLTRSSSHLEQKNSSHLIMDRQDKSSLKGSQTIVGESVQPLIEGATQLGGEEVEIQLRSSAQELGSTKDGEQKRSPLSCMDSFTVNMNLLDRDTQHINDHMNVLFEEVLAEPRAHHSFDPVWRLAYVTFAGTKLWVYRVLAGAFAVPCGLIWGLVFSLLALAGVWIIGPAVKLIEVLIQVVVRVWGGLARAILDPVFQSASLLVRGRQTLAQESI</sequence>
<dbReference type="GO" id="GO:0060090">
    <property type="term" value="F:molecular adaptor activity"/>
    <property type="evidence" value="ECO:0007669"/>
    <property type="project" value="TreeGrafter"/>
</dbReference>
<comment type="similarity">
    <text evidence="4">Belongs to the caveolin family.</text>
</comment>
<dbReference type="GO" id="GO:0005901">
    <property type="term" value="C:caveola"/>
    <property type="evidence" value="ECO:0007669"/>
    <property type="project" value="UniProtKB-SubCell"/>
</dbReference>
<evidence type="ECO:0000256" key="8">
    <source>
        <dbReference type="SAM" id="MobiDB-lite"/>
    </source>
</evidence>
<evidence type="ECO:0000256" key="2">
    <source>
        <dbReference type="ARBA" id="ARBA00004395"/>
    </source>
</evidence>
<evidence type="ECO:0000256" key="5">
    <source>
        <dbReference type="ARBA" id="ARBA00022475"/>
    </source>
</evidence>